<evidence type="ECO:0000256" key="1">
    <source>
        <dbReference type="ARBA" id="ARBA00022491"/>
    </source>
</evidence>
<keyword evidence="2" id="KW-0805">Transcription regulation</keyword>
<evidence type="ECO:0000313" key="6">
    <source>
        <dbReference type="EMBL" id="MDG2950381.1"/>
    </source>
</evidence>
<comment type="caution">
    <text evidence="6">The sequence shown here is derived from an EMBL/GenBank/DDBJ whole genome shotgun (WGS) entry which is preliminary data.</text>
</comment>
<dbReference type="SUPFAM" id="SSF47413">
    <property type="entry name" value="lambda repressor-like DNA-binding domains"/>
    <property type="match status" value="1"/>
</dbReference>
<gene>
    <name evidence="6" type="ORF">P7M15_07605</name>
</gene>
<dbReference type="PRINTS" id="PR00036">
    <property type="entry name" value="HTHLACI"/>
</dbReference>
<proteinExistence type="predicted"/>
<protein>
    <submittedName>
        <fullName evidence="6">LacI family DNA-binding transcriptional regulator</fullName>
    </submittedName>
</protein>
<reference evidence="6" key="1">
    <citation type="submission" date="2023-03" db="EMBL/GenBank/DDBJ databases">
        <title>Classification of Bisgaard taxon 6 and taxon 10 as Exercitatus varius gen. nov., spec. nov.</title>
        <authorList>
            <person name="Christensen H."/>
        </authorList>
    </citation>
    <scope>NUCLEOTIDE SEQUENCE</scope>
    <source>
        <strain evidence="6">86116</strain>
    </source>
</reference>
<dbReference type="Gene3D" id="3.40.50.2300">
    <property type="match status" value="2"/>
</dbReference>
<dbReference type="Gene3D" id="1.10.260.40">
    <property type="entry name" value="lambda repressor-like DNA-binding domains"/>
    <property type="match status" value="1"/>
</dbReference>
<dbReference type="Proteomes" id="UP001214976">
    <property type="component" value="Unassembled WGS sequence"/>
</dbReference>
<dbReference type="SMART" id="SM00354">
    <property type="entry name" value="HTH_LACI"/>
    <property type="match status" value="1"/>
</dbReference>
<dbReference type="InterPro" id="IPR010982">
    <property type="entry name" value="Lambda_DNA-bd_dom_sf"/>
</dbReference>
<evidence type="ECO:0000313" key="7">
    <source>
        <dbReference type="Proteomes" id="UP001214976"/>
    </source>
</evidence>
<keyword evidence="3 6" id="KW-0238">DNA-binding</keyword>
<dbReference type="PANTHER" id="PTHR30146">
    <property type="entry name" value="LACI-RELATED TRANSCRIPTIONAL REPRESSOR"/>
    <property type="match status" value="1"/>
</dbReference>
<dbReference type="CDD" id="cd01392">
    <property type="entry name" value="HTH_LacI"/>
    <property type="match status" value="1"/>
</dbReference>
<evidence type="ECO:0000256" key="3">
    <source>
        <dbReference type="ARBA" id="ARBA00023125"/>
    </source>
</evidence>
<keyword evidence="4" id="KW-0804">Transcription</keyword>
<dbReference type="AlphaFoldDB" id="A0AAW6QCA3"/>
<dbReference type="EMBL" id="JARQTW010000012">
    <property type="protein sequence ID" value="MDG2950381.1"/>
    <property type="molecule type" value="Genomic_DNA"/>
</dbReference>
<evidence type="ECO:0000256" key="4">
    <source>
        <dbReference type="ARBA" id="ARBA00023163"/>
    </source>
</evidence>
<dbReference type="GO" id="GO:0003700">
    <property type="term" value="F:DNA-binding transcription factor activity"/>
    <property type="evidence" value="ECO:0007669"/>
    <property type="project" value="TreeGrafter"/>
</dbReference>
<keyword evidence="1" id="KW-0678">Repressor</keyword>
<dbReference type="Pfam" id="PF00532">
    <property type="entry name" value="Peripla_BP_1"/>
    <property type="match status" value="1"/>
</dbReference>
<accession>A0AAW6QCA3</accession>
<sequence>MASLKDVAQLAGVSLMTVSRALNNPDKLSDKTYQSVKRAIDQLGYVPNFAAQNIRGVTGKTIGVLSLGTATTPFSVEILLAIEKTVRKFGWHSYVINTFENDEAEMEQAVEQLISHRPNGIIIARNGLKIVQVPEKLRQFPIALANCVTEDLPVASYIPDDYQGQYKIGKLLVEKGYKKPLFLHIPHNYIATKARKKGFEQAFFAEETDKSAVKISHYFMQADGEDYFEGAKPLIDLLQRHKKLDYDVIVCGNDRIAFVAYQLMLSHGYRIPEDIAVTGYDNMVGIARLFIPPLTTVELPHYAMGEQAALHLIEEREDTECHKITCPLIMGESC</sequence>
<evidence type="ECO:0000256" key="2">
    <source>
        <dbReference type="ARBA" id="ARBA00023015"/>
    </source>
</evidence>
<dbReference type="GO" id="GO:0000976">
    <property type="term" value="F:transcription cis-regulatory region binding"/>
    <property type="evidence" value="ECO:0007669"/>
    <property type="project" value="TreeGrafter"/>
</dbReference>
<dbReference type="Pfam" id="PF00356">
    <property type="entry name" value="LacI"/>
    <property type="match status" value="1"/>
</dbReference>
<dbReference type="SUPFAM" id="SSF53822">
    <property type="entry name" value="Periplasmic binding protein-like I"/>
    <property type="match status" value="1"/>
</dbReference>
<dbReference type="RefSeq" id="WP_317477400.1">
    <property type="nucleotide sequence ID" value="NZ_JARQTW010000012.1"/>
</dbReference>
<dbReference type="PROSITE" id="PS00356">
    <property type="entry name" value="HTH_LACI_1"/>
    <property type="match status" value="1"/>
</dbReference>
<dbReference type="CDD" id="cd06288">
    <property type="entry name" value="PBP1_sucrose_transcription_regulator"/>
    <property type="match status" value="1"/>
</dbReference>
<dbReference type="PANTHER" id="PTHR30146:SF151">
    <property type="entry name" value="HTH-TYPE TRANSCRIPTIONAL REPRESSOR CYTR"/>
    <property type="match status" value="1"/>
</dbReference>
<organism evidence="6 7">
    <name type="scientific">Exercitatus varius</name>
    <dbReference type="NCBI Taxonomy" id="67857"/>
    <lineage>
        <taxon>Bacteria</taxon>
        <taxon>Pseudomonadati</taxon>
        <taxon>Pseudomonadota</taxon>
        <taxon>Gammaproteobacteria</taxon>
        <taxon>Pasteurellales</taxon>
        <taxon>Pasteurellaceae</taxon>
        <taxon>Exercitatus</taxon>
    </lineage>
</organism>
<dbReference type="InterPro" id="IPR000843">
    <property type="entry name" value="HTH_LacI"/>
</dbReference>
<evidence type="ECO:0000259" key="5">
    <source>
        <dbReference type="PROSITE" id="PS50932"/>
    </source>
</evidence>
<dbReference type="PROSITE" id="PS50932">
    <property type="entry name" value="HTH_LACI_2"/>
    <property type="match status" value="1"/>
</dbReference>
<feature type="domain" description="HTH lacI-type" evidence="5">
    <location>
        <begin position="2"/>
        <end position="56"/>
    </location>
</feature>
<dbReference type="InterPro" id="IPR028082">
    <property type="entry name" value="Peripla_BP_I"/>
</dbReference>
<dbReference type="InterPro" id="IPR001761">
    <property type="entry name" value="Peripla_BP/Lac1_sug-bd_dom"/>
</dbReference>
<name>A0AAW6QCA3_9PAST</name>